<gene>
    <name evidence="3" type="ORF">FRC96_01535</name>
</gene>
<dbReference type="Gene3D" id="3.30.70.1290">
    <property type="entry name" value="Transposase IS200-like"/>
    <property type="match status" value="1"/>
</dbReference>
<comment type="caution">
    <text evidence="3">The sequence shown here is derived from an EMBL/GenBank/DDBJ whole genome shotgun (WGS) entry which is preliminary data.</text>
</comment>
<dbReference type="EMBL" id="VOSL01000008">
    <property type="protein sequence ID" value="TXD43647.1"/>
    <property type="molecule type" value="Genomic_DNA"/>
</dbReference>
<evidence type="ECO:0000259" key="2">
    <source>
        <dbReference type="SMART" id="SM01321"/>
    </source>
</evidence>
<protein>
    <recommendedName>
        <fullName evidence="2">Transposase IS200-like domain-containing protein</fullName>
    </recommendedName>
</protein>
<accession>A0A5C6XFA9</accession>
<dbReference type="InterPro" id="IPR002686">
    <property type="entry name" value="Transposase_17"/>
</dbReference>
<dbReference type="AlphaFoldDB" id="A0A5C6XFA9"/>
<feature type="domain" description="Transposase IS200-like" evidence="2">
    <location>
        <begin position="8"/>
        <end position="124"/>
    </location>
</feature>
<evidence type="ECO:0000256" key="1">
    <source>
        <dbReference type="SAM" id="MobiDB-lite"/>
    </source>
</evidence>
<evidence type="ECO:0000313" key="3">
    <source>
        <dbReference type="EMBL" id="TXD43647.1"/>
    </source>
</evidence>
<name>A0A5C6XFA9_9DELT</name>
<sequence length="325" mass="37512">MTRPRRHVEGQVAALTRRTAGGRFLTRPDANINAIAAYEFARAADRSGVVVHGTMVMSNHLHIVLTDPQARRSEFMRDAMAGFSRARKDCIGFDGSLWDNGSYCDTVLLDREVFEIQLLYVLLNPVKAGLVRRAKDWPGFKIMPSDWEKPMQVQRPDSYYGDDQPESFEFIPRRPPGYDDMSLEEVVAYFEKRLREEENEIHRQRKKKRRRFLGIKAVLATNPFDCAKDLRRKKGRQSVPRYAAFHPELLEQAVSRERAFQSAYVRVRKRWIAGKKRCVFPCGTLWLRRNSPVKCREGDPNEAGLAANYVPHSPTGARRSRRMSL</sequence>
<dbReference type="RefSeq" id="WP_146972285.1">
    <property type="nucleotide sequence ID" value="NZ_VOSL01000008.1"/>
</dbReference>
<proteinExistence type="predicted"/>
<dbReference type="OrthoDB" id="5493590at2"/>
<dbReference type="InterPro" id="IPR036515">
    <property type="entry name" value="Transposase_17_sf"/>
</dbReference>
<evidence type="ECO:0000313" key="4">
    <source>
        <dbReference type="Proteomes" id="UP000321046"/>
    </source>
</evidence>
<dbReference type="Proteomes" id="UP000321046">
    <property type="component" value="Unassembled WGS sequence"/>
</dbReference>
<dbReference type="SMART" id="SM01321">
    <property type="entry name" value="Y1_Tnp"/>
    <property type="match status" value="1"/>
</dbReference>
<dbReference type="GO" id="GO:0003677">
    <property type="term" value="F:DNA binding"/>
    <property type="evidence" value="ECO:0007669"/>
    <property type="project" value="InterPro"/>
</dbReference>
<organism evidence="3 4">
    <name type="scientific">Lujinxingia vulgaris</name>
    <dbReference type="NCBI Taxonomy" id="2600176"/>
    <lineage>
        <taxon>Bacteria</taxon>
        <taxon>Deltaproteobacteria</taxon>
        <taxon>Bradymonadales</taxon>
        <taxon>Lujinxingiaceae</taxon>
        <taxon>Lujinxingia</taxon>
    </lineage>
</organism>
<dbReference type="GO" id="GO:0004803">
    <property type="term" value="F:transposase activity"/>
    <property type="evidence" value="ECO:0007669"/>
    <property type="project" value="InterPro"/>
</dbReference>
<reference evidence="3 4" key="1">
    <citation type="submission" date="2019-08" db="EMBL/GenBank/DDBJ databases">
        <title>Bradymonadales sp. TMQ2.</title>
        <authorList>
            <person name="Liang Q."/>
        </authorList>
    </citation>
    <scope>NUCLEOTIDE SEQUENCE [LARGE SCALE GENOMIC DNA]</scope>
    <source>
        <strain evidence="3 4">TMQ2</strain>
    </source>
</reference>
<feature type="region of interest" description="Disordered" evidence="1">
    <location>
        <begin position="306"/>
        <end position="325"/>
    </location>
</feature>
<dbReference type="SUPFAM" id="SSF143422">
    <property type="entry name" value="Transposase IS200-like"/>
    <property type="match status" value="1"/>
</dbReference>
<dbReference type="GO" id="GO:0006313">
    <property type="term" value="P:DNA transposition"/>
    <property type="evidence" value="ECO:0007669"/>
    <property type="project" value="InterPro"/>
</dbReference>